<organism evidence="1 2">
    <name type="scientific">Gemmiger gallinarum</name>
    <dbReference type="NCBI Taxonomy" id="2779354"/>
    <lineage>
        <taxon>Bacteria</taxon>
        <taxon>Bacillati</taxon>
        <taxon>Bacillota</taxon>
        <taxon>Clostridia</taxon>
        <taxon>Eubacteriales</taxon>
        <taxon>Gemmiger</taxon>
    </lineage>
</organism>
<keyword evidence="2" id="KW-1185">Reference proteome</keyword>
<reference evidence="1 2" key="1">
    <citation type="submission" date="2020-10" db="EMBL/GenBank/DDBJ databases">
        <title>ChiBAC.</title>
        <authorList>
            <person name="Zenner C."/>
            <person name="Hitch T.C.A."/>
            <person name="Clavel T."/>
        </authorList>
    </citation>
    <scope>NUCLEOTIDE SEQUENCE [LARGE SCALE GENOMIC DNA]</scope>
    <source>
        <strain evidence="1 2">DSM 109015</strain>
    </source>
</reference>
<dbReference type="RefSeq" id="WP_193501052.1">
    <property type="nucleotide sequence ID" value="NZ_JADCKC010000002.1"/>
</dbReference>
<dbReference type="InterPro" id="IPR029055">
    <property type="entry name" value="Ntn_hydrolases_N"/>
</dbReference>
<dbReference type="SUPFAM" id="SSF56235">
    <property type="entry name" value="N-terminal nucleophile aminohydrolases (Ntn hydrolases)"/>
    <property type="match status" value="1"/>
</dbReference>
<dbReference type="EMBL" id="JADCKC010000002">
    <property type="protein sequence ID" value="MBE5037599.1"/>
    <property type="molecule type" value="Genomic_DNA"/>
</dbReference>
<gene>
    <name evidence="1" type="ORF">INF35_07360</name>
</gene>
<dbReference type="Gene3D" id="3.60.20.10">
    <property type="entry name" value="Glutamine Phosphoribosylpyrophosphate, subunit 1, domain 1"/>
    <property type="match status" value="1"/>
</dbReference>
<name>A0ABR9R397_9FIRM</name>
<proteinExistence type="predicted"/>
<protein>
    <submittedName>
        <fullName evidence="1">Uncharacterized protein</fullName>
    </submittedName>
</protein>
<dbReference type="Proteomes" id="UP000768567">
    <property type="component" value="Unassembled WGS sequence"/>
</dbReference>
<sequence length="193" mass="21252">MSAILAVCGENFCAMASDGRMVEEPAKVDSPNILTEELPKLRKVNRNVCVGFAGDTLAAVRIVNALDEYDVQYLTFEKIVKILRDRAREVETLPLGIRFLVGGRGRKGGFQMATLGSDNNYEPEVRPAQPGAYLIEGASAHTEIGPMLEEYLQGGVENWRSLDDVAASMDACIQAIAQRDKTVNTKMYRQLIL</sequence>
<comment type="caution">
    <text evidence="1">The sequence shown here is derived from an EMBL/GenBank/DDBJ whole genome shotgun (WGS) entry which is preliminary data.</text>
</comment>
<accession>A0ABR9R397</accession>
<evidence type="ECO:0000313" key="2">
    <source>
        <dbReference type="Proteomes" id="UP000768567"/>
    </source>
</evidence>
<evidence type="ECO:0000313" key="1">
    <source>
        <dbReference type="EMBL" id="MBE5037599.1"/>
    </source>
</evidence>